<keyword evidence="3" id="KW-1185">Reference proteome</keyword>
<evidence type="ECO:0000256" key="1">
    <source>
        <dbReference type="SAM" id="SignalP"/>
    </source>
</evidence>
<dbReference type="RefSeq" id="WP_190042881.1">
    <property type="nucleotide sequence ID" value="NZ_BNBE01000002.1"/>
</dbReference>
<proteinExistence type="predicted"/>
<evidence type="ECO:0008006" key="4">
    <source>
        <dbReference type="Google" id="ProtNLM"/>
    </source>
</evidence>
<feature type="chain" id="PRO_5037642612" description="Secreted protein" evidence="1">
    <location>
        <begin position="21"/>
        <end position="197"/>
    </location>
</feature>
<organism evidence="2 3">
    <name type="scientific">Streptomyces filamentosus</name>
    <name type="common">Streptomyces roseosporus</name>
    <dbReference type="NCBI Taxonomy" id="67294"/>
    <lineage>
        <taxon>Bacteria</taxon>
        <taxon>Bacillati</taxon>
        <taxon>Actinomycetota</taxon>
        <taxon>Actinomycetes</taxon>
        <taxon>Kitasatosporales</taxon>
        <taxon>Streptomycetaceae</taxon>
        <taxon>Streptomyces</taxon>
    </lineage>
</organism>
<dbReference type="EMBL" id="BNBE01000002">
    <property type="protein sequence ID" value="GHG09490.1"/>
    <property type="molecule type" value="Genomic_DNA"/>
</dbReference>
<name>A0A919BS83_STRFL</name>
<feature type="signal peptide" evidence="1">
    <location>
        <begin position="1"/>
        <end position="20"/>
    </location>
</feature>
<comment type="caution">
    <text evidence="2">The sequence shown here is derived from an EMBL/GenBank/DDBJ whole genome shotgun (WGS) entry which is preliminary data.</text>
</comment>
<dbReference type="AlphaFoldDB" id="A0A919BS83"/>
<protein>
    <recommendedName>
        <fullName evidence="4">Secreted protein</fullName>
    </recommendedName>
</protein>
<accession>A0A919BS83</accession>
<sequence length="197" mass="21002">MKKRALVLSSLGGVLPAAGGATGLAFYEAAHVEPTFCFCSYGRDSAAHVAGDAHLLVAGTVREARAYRRPDPSGREERGVRARVVLDSAYKYAVPDAHGLAPGSVVDVERTAGPHEEFRDPLAEGRRYTLSLFPTADGAGAAYAAEAVAEEPRRAAGDARWRPAVGDAERLPDACDGQRRAHAEEYGADDVLREWLS</sequence>
<evidence type="ECO:0000313" key="3">
    <source>
        <dbReference type="Proteomes" id="UP000632849"/>
    </source>
</evidence>
<evidence type="ECO:0000313" key="2">
    <source>
        <dbReference type="EMBL" id="GHG09490.1"/>
    </source>
</evidence>
<gene>
    <name evidence="2" type="ORF">GCM10017667_47320</name>
</gene>
<dbReference type="Proteomes" id="UP000632849">
    <property type="component" value="Unassembled WGS sequence"/>
</dbReference>
<reference evidence="2" key="1">
    <citation type="journal article" date="2014" name="Int. J. Syst. Evol. Microbiol.">
        <title>Complete genome sequence of Corynebacterium casei LMG S-19264T (=DSM 44701T), isolated from a smear-ripened cheese.</title>
        <authorList>
            <consortium name="US DOE Joint Genome Institute (JGI-PGF)"/>
            <person name="Walter F."/>
            <person name="Albersmeier A."/>
            <person name="Kalinowski J."/>
            <person name="Ruckert C."/>
        </authorList>
    </citation>
    <scope>NUCLEOTIDE SEQUENCE</scope>
    <source>
        <strain evidence="2">JCM 4122</strain>
    </source>
</reference>
<reference evidence="2" key="2">
    <citation type="submission" date="2020-09" db="EMBL/GenBank/DDBJ databases">
        <authorList>
            <person name="Sun Q."/>
            <person name="Ohkuma M."/>
        </authorList>
    </citation>
    <scope>NUCLEOTIDE SEQUENCE</scope>
    <source>
        <strain evidence="2">JCM 4122</strain>
    </source>
</reference>
<keyword evidence="1" id="KW-0732">Signal</keyword>